<dbReference type="InterPro" id="IPR036157">
    <property type="entry name" value="dUTPase-like_sf"/>
</dbReference>
<evidence type="ECO:0000256" key="1">
    <source>
        <dbReference type="ARBA" id="ARBA00023080"/>
    </source>
</evidence>
<keyword evidence="3" id="KW-1185">Reference proteome</keyword>
<evidence type="ECO:0008006" key="4">
    <source>
        <dbReference type="Google" id="ProtNLM"/>
    </source>
</evidence>
<protein>
    <recommendedName>
        <fullName evidence="4">Deoxycytidine triphosphate deaminase</fullName>
    </recommendedName>
</protein>
<dbReference type="Proteomes" id="UP000294927">
    <property type="component" value="Unassembled WGS sequence"/>
</dbReference>
<dbReference type="PANTHER" id="PTHR42680:SF3">
    <property type="entry name" value="DCTP DEAMINASE"/>
    <property type="match status" value="1"/>
</dbReference>
<reference evidence="2 3" key="1">
    <citation type="submission" date="2019-03" db="EMBL/GenBank/DDBJ databases">
        <title>Genomic Encyclopedia of Archaeal and Bacterial Type Strains, Phase II (KMG-II): from individual species to whole genera.</title>
        <authorList>
            <person name="Goeker M."/>
        </authorList>
    </citation>
    <scope>NUCLEOTIDE SEQUENCE [LARGE SCALE GENOMIC DNA]</scope>
    <source>
        <strain evidence="2 3">DSM 45499</strain>
    </source>
</reference>
<gene>
    <name evidence="2" type="ORF">CLV71_11496</name>
</gene>
<evidence type="ECO:0000313" key="2">
    <source>
        <dbReference type="EMBL" id="TDV44187.1"/>
    </source>
</evidence>
<accession>A0A4R7V671</accession>
<keyword evidence="1" id="KW-0546">Nucleotide metabolism</keyword>
<dbReference type="Gene3D" id="2.70.40.10">
    <property type="match status" value="1"/>
</dbReference>
<proteinExistence type="predicted"/>
<organism evidence="2 3">
    <name type="scientific">Actinophytocola oryzae</name>
    <dbReference type="NCBI Taxonomy" id="502181"/>
    <lineage>
        <taxon>Bacteria</taxon>
        <taxon>Bacillati</taxon>
        <taxon>Actinomycetota</taxon>
        <taxon>Actinomycetes</taxon>
        <taxon>Pseudonocardiales</taxon>
        <taxon>Pseudonocardiaceae</taxon>
    </lineage>
</organism>
<comment type="caution">
    <text evidence="2">The sequence shown here is derived from an EMBL/GenBank/DDBJ whole genome shotgun (WGS) entry which is preliminary data.</text>
</comment>
<dbReference type="EMBL" id="SOCP01000014">
    <property type="protein sequence ID" value="TDV44187.1"/>
    <property type="molecule type" value="Genomic_DNA"/>
</dbReference>
<evidence type="ECO:0000313" key="3">
    <source>
        <dbReference type="Proteomes" id="UP000294927"/>
    </source>
</evidence>
<dbReference type="GO" id="GO:0008829">
    <property type="term" value="F:dCTP deaminase activity"/>
    <property type="evidence" value="ECO:0007669"/>
    <property type="project" value="InterPro"/>
</dbReference>
<dbReference type="SUPFAM" id="SSF51283">
    <property type="entry name" value="dUTPase-like"/>
    <property type="match status" value="1"/>
</dbReference>
<dbReference type="InterPro" id="IPR011962">
    <property type="entry name" value="dCTP_deaminase"/>
</dbReference>
<name>A0A4R7V671_9PSEU</name>
<dbReference type="Pfam" id="PF22769">
    <property type="entry name" value="DCD"/>
    <property type="match status" value="1"/>
</dbReference>
<dbReference type="PANTHER" id="PTHR42680">
    <property type="entry name" value="DCTP DEAMINASE"/>
    <property type="match status" value="1"/>
</dbReference>
<sequence length="124" mass="13784">MSVSALEDEGRVLEPGRFYLGETSEVLGSTRFAATLYATRSLASMGMWIHFSAPLGHTGAVIRWTLEIRVAHRLVVYPGMTIAKIAFWRTYGTIVPYDGRYQSSATVRPSAMRADRHFTLGRTG</sequence>
<dbReference type="GO" id="GO:0006229">
    <property type="term" value="P:dUTP biosynthetic process"/>
    <property type="evidence" value="ECO:0007669"/>
    <property type="project" value="InterPro"/>
</dbReference>
<dbReference type="AlphaFoldDB" id="A0A4R7V671"/>